<evidence type="ECO:0000256" key="1">
    <source>
        <dbReference type="ARBA" id="ARBA00022517"/>
    </source>
</evidence>
<evidence type="ECO:0000313" key="4">
    <source>
        <dbReference type="EMBL" id="QGR18907.1"/>
    </source>
</evidence>
<comment type="function">
    <text evidence="2">Probably involved in the biogenesis of the ribosome.</text>
</comment>
<protein>
    <recommendedName>
        <fullName evidence="2">Probable Brix domain-containing ribosomal biogenesis protein</fullName>
    </recommendedName>
</protein>
<dbReference type="SUPFAM" id="SSF52954">
    <property type="entry name" value="Class II aaRS ABD-related"/>
    <property type="match status" value="1"/>
</dbReference>
<dbReference type="InterPro" id="IPR023548">
    <property type="entry name" value="Brix_dom_Rbsml_bgen_prot"/>
</dbReference>
<dbReference type="GO" id="GO:0006364">
    <property type="term" value="P:rRNA processing"/>
    <property type="evidence" value="ECO:0007669"/>
    <property type="project" value="InterPro"/>
</dbReference>
<organism evidence="4 5">
    <name type="scientific">Stygiolobus azoricus</name>
    <dbReference type="NCBI Taxonomy" id="41675"/>
    <lineage>
        <taxon>Archaea</taxon>
        <taxon>Thermoproteota</taxon>
        <taxon>Thermoprotei</taxon>
        <taxon>Sulfolobales</taxon>
        <taxon>Sulfolobaceae</taxon>
        <taxon>Stygiolobus</taxon>
    </lineage>
</organism>
<dbReference type="Proteomes" id="UP000423396">
    <property type="component" value="Chromosome"/>
</dbReference>
<evidence type="ECO:0000313" key="5">
    <source>
        <dbReference type="Proteomes" id="UP000423396"/>
    </source>
</evidence>
<dbReference type="HAMAP" id="MF_00699">
    <property type="entry name" value="BriX"/>
    <property type="match status" value="1"/>
</dbReference>
<dbReference type="EMBL" id="CP045483">
    <property type="protein sequence ID" value="QGR18907.1"/>
    <property type="molecule type" value="Genomic_DNA"/>
</dbReference>
<dbReference type="GO" id="GO:0019843">
    <property type="term" value="F:rRNA binding"/>
    <property type="evidence" value="ECO:0007669"/>
    <property type="project" value="InterPro"/>
</dbReference>
<proteinExistence type="inferred from homology"/>
<dbReference type="OrthoDB" id="117530at2157"/>
<dbReference type="RefSeq" id="WP_156005137.1">
    <property type="nucleotide sequence ID" value="NZ_CP045483.1"/>
</dbReference>
<dbReference type="SMART" id="SM00879">
    <property type="entry name" value="Brix"/>
    <property type="match status" value="1"/>
</dbReference>
<evidence type="ECO:0000256" key="2">
    <source>
        <dbReference type="HAMAP-Rule" id="MF_00699"/>
    </source>
</evidence>
<dbReference type="Gene3D" id="3.40.50.10480">
    <property type="entry name" value="Probable brix-domain ribosomal biogenesis protein"/>
    <property type="match status" value="1"/>
</dbReference>
<dbReference type="InterPro" id="IPR007109">
    <property type="entry name" value="Brix"/>
</dbReference>
<gene>
    <name evidence="4" type="ORF">D1868_02165</name>
</gene>
<sequence length="178" mass="20698">MPIRRTRVILTSTRDAPVRVRSFLNELEDVIPFSRRINRGRQGLDAILRKAKFFQASYLVVVGIRKGNPWFFLVYDLYTSSLKYNLRILGVTLRKEILKVEKDSKKVRKGCIGSIEHDIIKKLLLDLGYYSISSCDAYAYGEVIITEDDRKLYQVKFLDNQNNILGPIIRFDYNEGID</sequence>
<reference evidence="4 5" key="1">
    <citation type="submission" date="2019-10" db="EMBL/GenBank/DDBJ databases">
        <title>Genome Sequences from Six Type Strain Members of the Archaeal Family Sulfolobaceae: Acidianus ambivalens, Acidianus infernus, Metallosphaera prunae, Stygiolobus azoricus, Sulfolobus metallicus, and Sulfurisphaera ohwakuensis.</title>
        <authorList>
            <person name="Counts J.A."/>
            <person name="Kelly R.M."/>
        </authorList>
    </citation>
    <scope>NUCLEOTIDE SEQUENCE [LARGE SCALE GENOMIC DNA]</scope>
    <source>
        <strain evidence="4 5">FC6</strain>
    </source>
</reference>
<keyword evidence="1 2" id="KW-0690">Ribosome biogenesis</keyword>
<evidence type="ECO:0000259" key="3">
    <source>
        <dbReference type="PROSITE" id="PS50833"/>
    </source>
</evidence>
<accession>A0A650CN34</accession>
<feature type="domain" description="Brix" evidence="3">
    <location>
        <begin position="6"/>
        <end position="178"/>
    </location>
</feature>
<name>A0A650CN34_9CREN</name>
<dbReference type="GeneID" id="42797841"/>
<dbReference type="AlphaFoldDB" id="A0A650CN34"/>
<keyword evidence="5" id="KW-1185">Reference proteome</keyword>
<dbReference type="PROSITE" id="PS50833">
    <property type="entry name" value="BRIX"/>
    <property type="match status" value="1"/>
</dbReference>
<dbReference type="KEGG" id="sazo:D1868_02165"/>